<feature type="transmembrane region" description="Helical" evidence="6">
    <location>
        <begin position="281"/>
        <end position="302"/>
    </location>
</feature>
<dbReference type="InterPro" id="IPR050640">
    <property type="entry name" value="Bact_2-comp_sensor_kinase"/>
</dbReference>
<gene>
    <name evidence="8" type="ORF">MJA45_25280</name>
</gene>
<keyword evidence="6" id="KW-0812">Transmembrane</keyword>
<feature type="domain" description="HAMP" evidence="7">
    <location>
        <begin position="303"/>
        <end position="355"/>
    </location>
</feature>
<protein>
    <submittedName>
        <fullName evidence="8">Histidine kinase</fullName>
    </submittedName>
</protein>
<name>A0AA96LG40_9BACL</name>
<dbReference type="PANTHER" id="PTHR34220">
    <property type="entry name" value="SENSOR HISTIDINE KINASE YPDA"/>
    <property type="match status" value="1"/>
</dbReference>
<dbReference type="RefSeq" id="WP_315604667.1">
    <property type="nucleotide sequence ID" value="NZ_CP130318.1"/>
</dbReference>
<evidence type="ECO:0000259" key="7">
    <source>
        <dbReference type="PROSITE" id="PS50885"/>
    </source>
</evidence>
<keyword evidence="4" id="KW-0808">Transferase</keyword>
<evidence type="ECO:0000313" key="8">
    <source>
        <dbReference type="EMBL" id="WNQ10892.1"/>
    </source>
</evidence>
<reference evidence="8 9" key="1">
    <citation type="submission" date="2022-02" db="EMBL/GenBank/DDBJ databases">
        <title>Paenibacillus sp. MBLB1776 Whole Genome Shotgun Sequencing.</title>
        <authorList>
            <person name="Hwang C.Y."/>
            <person name="Cho E.-S."/>
            <person name="Seo M.-J."/>
        </authorList>
    </citation>
    <scope>NUCLEOTIDE SEQUENCE [LARGE SCALE GENOMIC DNA]</scope>
    <source>
        <strain evidence="8 9">MBLB1776</strain>
    </source>
</reference>
<dbReference type="GO" id="GO:0000155">
    <property type="term" value="F:phosphorelay sensor kinase activity"/>
    <property type="evidence" value="ECO:0007669"/>
    <property type="project" value="InterPro"/>
</dbReference>
<dbReference type="SMART" id="SM00304">
    <property type="entry name" value="HAMP"/>
    <property type="match status" value="1"/>
</dbReference>
<dbReference type="Pfam" id="PF00672">
    <property type="entry name" value="HAMP"/>
    <property type="match status" value="1"/>
</dbReference>
<proteinExistence type="predicted"/>
<keyword evidence="3" id="KW-0597">Phosphoprotein</keyword>
<dbReference type="PANTHER" id="PTHR34220:SF7">
    <property type="entry name" value="SENSOR HISTIDINE KINASE YPDA"/>
    <property type="match status" value="1"/>
</dbReference>
<accession>A0AA96LG40</accession>
<dbReference type="InterPro" id="IPR003660">
    <property type="entry name" value="HAMP_dom"/>
</dbReference>
<dbReference type="InterPro" id="IPR036890">
    <property type="entry name" value="HATPase_C_sf"/>
</dbReference>
<evidence type="ECO:0000256" key="3">
    <source>
        <dbReference type="ARBA" id="ARBA00022553"/>
    </source>
</evidence>
<dbReference type="KEGG" id="paun:MJA45_25280"/>
<dbReference type="Pfam" id="PF06580">
    <property type="entry name" value="His_kinase"/>
    <property type="match status" value="1"/>
</dbReference>
<evidence type="ECO:0000256" key="1">
    <source>
        <dbReference type="ARBA" id="ARBA00004651"/>
    </source>
</evidence>
<dbReference type="PROSITE" id="PS50885">
    <property type="entry name" value="HAMP"/>
    <property type="match status" value="1"/>
</dbReference>
<dbReference type="Gene3D" id="3.30.565.10">
    <property type="entry name" value="Histidine kinase-like ATPase, C-terminal domain"/>
    <property type="match status" value="1"/>
</dbReference>
<dbReference type="SUPFAM" id="SSF158472">
    <property type="entry name" value="HAMP domain-like"/>
    <property type="match status" value="1"/>
</dbReference>
<evidence type="ECO:0000313" key="9">
    <source>
        <dbReference type="Proteomes" id="UP001305702"/>
    </source>
</evidence>
<keyword evidence="9" id="KW-1185">Reference proteome</keyword>
<dbReference type="SUPFAM" id="SSF55874">
    <property type="entry name" value="ATPase domain of HSP90 chaperone/DNA topoisomerase II/histidine kinase"/>
    <property type="match status" value="1"/>
</dbReference>
<dbReference type="CDD" id="cd06225">
    <property type="entry name" value="HAMP"/>
    <property type="match status" value="1"/>
</dbReference>
<comment type="subcellular location">
    <subcellularLocation>
        <location evidence="1">Cell membrane</location>
        <topology evidence="1">Multi-pass membrane protein</topology>
    </subcellularLocation>
</comment>
<organism evidence="8 9">
    <name type="scientific">Paenibacillus aurantius</name>
    <dbReference type="NCBI Taxonomy" id="2918900"/>
    <lineage>
        <taxon>Bacteria</taxon>
        <taxon>Bacillati</taxon>
        <taxon>Bacillota</taxon>
        <taxon>Bacilli</taxon>
        <taxon>Bacillales</taxon>
        <taxon>Paenibacillaceae</taxon>
        <taxon>Paenibacillus</taxon>
    </lineage>
</organism>
<evidence type="ECO:0000256" key="2">
    <source>
        <dbReference type="ARBA" id="ARBA00022475"/>
    </source>
</evidence>
<evidence type="ECO:0000256" key="6">
    <source>
        <dbReference type="SAM" id="Phobius"/>
    </source>
</evidence>
<dbReference type="EMBL" id="CP130318">
    <property type="protein sequence ID" value="WNQ10892.1"/>
    <property type="molecule type" value="Genomic_DNA"/>
</dbReference>
<sequence length="579" mass="67076">MTIFPKLLLTFLLVIVPIFLVSLQMNRMGTESVREKILSSMQMRVQANMGSLETETERIIRLHQQYVLDDDVMKLGTNSPILPYYDILLLQKRVQNKLWVMKNSNLYVAEAKAYFPEIATTILSLNYEAGMTGQEVSELQELKRSQLSPVAYWHGKLLINSFYPDPAYSTKPPIYILQAELSQSGLQAFLRSITNGPGEGSILFNEKEEWTLWSGRDDGVQSEVKRFVKQQRLPDSFGQGTLTIDNRIYYVTFQRSKLLNMDLVLYIPKDQILGPLTKYRMWFWILFGLSLAVVSAFSYWIYRLIHYPLRQMVRAFHKVEKGDLSISIQHRNYDEFQYLYGQFNSMVHKLHQSIQEVYESRIMAQRSELKQLQSQINPHFLYNTYFMVHRMAESYDVDNVVKATQHLGDYFLYITRNSSDDAPLDEEWNHTAAYLEIQQMRFSSRMEARLKRDAQRTENVRIPRLTLQPLVENAYQHGLKSKTSGGIVFMALEALPGGDIRISVEDNGESLDDADLLMLKRKLESTWQDRTEKTGLLNVHLRLRLKFGEGYGLQLSRSPLGGMKVDLTIPAGEPVPKEE</sequence>
<dbReference type="Proteomes" id="UP001305702">
    <property type="component" value="Chromosome"/>
</dbReference>
<evidence type="ECO:0000256" key="5">
    <source>
        <dbReference type="ARBA" id="ARBA00023136"/>
    </source>
</evidence>
<keyword evidence="8" id="KW-0418">Kinase</keyword>
<dbReference type="InterPro" id="IPR010559">
    <property type="entry name" value="Sig_transdc_His_kin_internal"/>
</dbReference>
<evidence type="ECO:0000256" key="4">
    <source>
        <dbReference type="ARBA" id="ARBA00022679"/>
    </source>
</evidence>
<keyword evidence="2" id="KW-1003">Cell membrane</keyword>
<keyword evidence="6" id="KW-1133">Transmembrane helix</keyword>
<dbReference type="AlphaFoldDB" id="A0AA96LG40"/>
<keyword evidence="5 6" id="KW-0472">Membrane</keyword>
<dbReference type="Gene3D" id="6.10.340.10">
    <property type="match status" value="1"/>
</dbReference>
<dbReference type="GO" id="GO:0005886">
    <property type="term" value="C:plasma membrane"/>
    <property type="evidence" value="ECO:0007669"/>
    <property type="project" value="UniProtKB-SubCell"/>
</dbReference>